<keyword evidence="2" id="KW-1185">Reference proteome</keyword>
<proteinExistence type="predicted"/>
<organism evidence="1 2">
    <name type="scientific">Micromonospora rubida</name>
    <dbReference type="NCBI Taxonomy" id="2697657"/>
    <lineage>
        <taxon>Bacteria</taxon>
        <taxon>Bacillati</taxon>
        <taxon>Actinomycetota</taxon>
        <taxon>Actinomycetes</taxon>
        <taxon>Micromonosporales</taxon>
        <taxon>Micromonosporaceae</taxon>
        <taxon>Micromonospora</taxon>
    </lineage>
</organism>
<protein>
    <recommendedName>
        <fullName evidence="3">DUF4913 domain-containing protein</fullName>
    </recommendedName>
</protein>
<evidence type="ECO:0008006" key="3">
    <source>
        <dbReference type="Google" id="ProtNLM"/>
    </source>
</evidence>
<dbReference type="EMBL" id="JBIRPU010000030">
    <property type="protein sequence ID" value="MFI0796617.1"/>
    <property type="molecule type" value="Genomic_DNA"/>
</dbReference>
<comment type="caution">
    <text evidence="1">The sequence shown here is derived from an EMBL/GenBank/DDBJ whole genome shotgun (WGS) entry which is preliminary data.</text>
</comment>
<sequence>MPDRTFLFDLPPEASVSPQLRAATELAGIVDTLRGCVEQLTEAHVALSERVDALDSPAGWAPSGVCWRDLDRDAARELWAWLIGWTRWLVGRYGLAQDLGVCWPAHPPLVEELTALCLSWHHAYTGTADPDAPLRWHDALHRARQRWQMWDTTRCRHGQHTPPSPDTVWVDAWPRDNDQAVTRDVDARPAAQPLAPTAGGTP</sequence>
<name>A0ABW7SVB3_9ACTN</name>
<evidence type="ECO:0000313" key="1">
    <source>
        <dbReference type="EMBL" id="MFI0796617.1"/>
    </source>
</evidence>
<dbReference type="RefSeq" id="WP_396684909.1">
    <property type="nucleotide sequence ID" value="NZ_JBIRPU010000030.1"/>
</dbReference>
<evidence type="ECO:0000313" key="2">
    <source>
        <dbReference type="Proteomes" id="UP001611075"/>
    </source>
</evidence>
<gene>
    <name evidence="1" type="ORF">ACH4OY_28615</name>
</gene>
<reference evidence="1 2" key="1">
    <citation type="submission" date="2024-10" db="EMBL/GenBank/DDBJ databases">
        <title>The Natural Products Discovery Center: Release of the First 8490 Sequenced Strains for Exploring Actinobacteria Biosynthetic Diversity.</title>
        <authorList>
            <person name="Kalkreuter E."/>
            <person name="Kautsar S.A."/>
            <person name="Yang D."/>
            <person name="Bader C.D."/>
            <person name="Teijaro C.N."/>
            <person name="Fluegel L."/>
            <person name="Davis C.M."/>
            <person name="Simpson J.R."/>
            <person name="Lauterbach L."/>
            <person name="Steele A.D."/>
            <person name="Gui C."/>
            <person name="Meng S."/>
            <person name="Li G."/>
            <person name="Viehrig K."/>
            <person name="Ye F."/>
            <person name="Su P."/>
            <person name="Kiefer A.F."/>
            <person name="Nichols A."/>
            <person name="Cepeda A.J."/>
            <person name="Yan W."/>
            <person name="Fan B."/>
            <person name="Jiang Y."/>
            <person name="Adhikari A."/>
            <person name="Zheng C.-J."/>
            <person name="Schuster L."/>
            <person name="Cowan T.M."/>
            <person name="Smanski M.J."/>
            <person name="Chevrette M.G."/>
            <person name="De Carvalho L.P.S."/>
            <person name="Shen B."/>
        </authorList>
    </citation>
    <scope>NUCLEOTIDE SEQUENCE [LARGE SCALE GENOMIC DNA]</scope>
    <source>
        <strain evidence="1 2">NPDC021253</strain>
    </source>
</reference>
<accession>A0ABW7SVB3</accession>
<dbReference type="Proteomes" id="UP001611075">
    <property type="component" value="Unassembled WGS sequence"/>
</dbReference>